<evidence type="ECO:0000313" key="2">
    <source>
        <dbReference type="Proteomes" id="UP000053558"/>
    </source>
</evidence>
<dbReference type="OMA" id="HIMGDES"/>
<organism evidence="1 2">
    <name type="scientific">Coniophora puteana (strain RWD-64-598)</name>
    <name type="common">Brown rot fungus</name>
    <dbReference type="NCBI Taxonomy" id="741705"/>
    <lineage>
        <taxon>Eukaryota</taxon>
        <taxon>Fungi</taxon>
        <taxon>Dikarya</taxon>
        <taxon>Basidiomycota</taxon>
        <taxon>Agaricomycotina</taxon>
        <taxon>Agaricomycetes</taxon>
        <taxon>Agaricomycetidae</taxon>
        <taxon>Boletales</taxon>
        <taxon>Coniophorineae</taxon>
        <taxon>Coniophoraceae</taxon>
        <taxon>Coniophora</taxon>
    </lineage>
</organism>
<dbReference type="RefSeq" id="XP_007763969.1">
    <property type="nucleotide sequence ID" value="XM_007765779.1"/>
</dbReference>
<comment type="caution">
    <text evidence="1">The sequence shown here is derived from an EMBL/GenBank/DDBJ whole genome shotgun (WGS) entry which is preliminary data.</text>
</comment>
<gene>
    <name evidence="1" type="ORF">CONPUDRAFT_32656</name>
</gene>
<dbReference type="Proteomes" id="UP000053558">
    <property type="component" value="Unassembled WGS sequence"/>
</dbReference>
<name>A0A5M3N2Y8_CONPW</name>
<evidence type="ECO:0000313" key="1">
    <source>
        <dbReference type="EMBL" id="EIW85750.1"/>
    </source>
</evidence>
<reference evidence="2" key="1">
    <citation type="journal article" date="2012" name="Science">
        <title>The Paleozoic origin of enzymatic lignin decomposition reconstructed from 31 fungal genomes.</title>
        <authorList>
            <person name="Floudas D."/>
            <person name="Binder M."/>
            <person name="Riley R."/>
            <person name="Barry K."/>
            <person name="Blanchette R.A."/>
            <person name="Henrissat B."/>
            <person name="Martinez A.T."/>
            <person name="Otillar R."/>
            <person name="Spatafora J.W."/>
            <person name="Yadav J.S."/>
            <person name="Aerts A."/>
            <person name="Benoit I."/>
            <person name="Boyd A."/>
            <person name="Carlson A."/>
            <person name="Copeland A."/>
            <person name="Coutinho P.M."/>
            <person name="de Vries R.P."/>
            <person name="Ferreira P."/>
            <person name="Findley K."/>
            <person name="Foster B."/>
            <person name="Gaskell J."/>
            <person name="Glotzer D."/>
            <person name="Gorecki P."/>
            <person name="Heitman J."/>
            <person name="Hesse C."/>
            <person name="Hori C."/>
            <person name="Igarashi K."/>
            <person name="Jurgens J.A."/>
            <person name="Kallen N."/>
            <person name="Kersten P."/>
            <person name="Kohler A."/>
            <person name="Kuees U."/>
            <person name="Kumar T.K.A."/>
            <person name="Kuo A."/>
            <person name="LaButti K."/>
            <person name="Larrondo L.F."/>
            <person name="Lindquist E."/>
            <person name="Ling A."/>
            <person name="Lombard V."/>
            <person name="Lucas S."/>
            <person name="Lundell T."/>
            <person name="Martin R."/>
            <person name="McLaughlin D.J."/>
            <person name="Morgenstern I."/>
            <person name="Morin E."/>
            <person name="Murat C."/>
            <person name="Nagy L.G."/>
            <person name="Nolan M."/>
            <person name="Ohm R.A."/>
            <person name="Patyshakuliyeva A."/>
            <person name="Rokas A."/>
            <person name="Ruiz-Duenas F.J."/>
            <person name="Sabat G."/>
            <person name="Salamov A."/>
            <person name="Samejima M."/>
            <person name="Schmutz J."/>
            <person name="Slot J.C."/>
            <person name="St John F."/>
            <person name="Stenlid J."/>
            <person name="Sun H."/>
            <person name="Sun S."/>
            <person name="Syed K."/>
            <person name="Tsang A."/>
            <person name="Wiebenga A."/>
            <person name="Young D."/>
            <person name="Pisabarro A."/>
            <person name="Eastwood D.C."/>
            <person name="Martin F."/>
            <person name="Cullen D."/>
            <person name="Grigoriev I.V."/>
            <person name="Hibbett D.S."/>
        </authorList>
    </citation>
    <scope>NUCLEOTIDE SEQUENCE [LARGE SCALE GENOMIC DNA]</scope>
    <source>
        <strain evidence="2">RWD-64-598 SS2</strain>
    </source>
</reference>
<dbReference type="KEGG" id="cput:CONPUDRAFT_32656"/>
<dbReference type="AlphaFoldDB" id="A0A5M3N2Y8"/>
<proteinExistence type="predicted"/>
<feature type="non-terminal residue" evidence="1">
    <location>
        <position position="85"/>
    </location>
</feature>
<dbReference type="GeneID" id="19206735"/>
<accession>A0A5M3N2Y8</accession>
<keyword evidence="2" id="KW-1185">Reference proteome</keyword>
<feature type="non-terminal residue" evidence="1">
    <location>
        <position position="1"/>
    </location>
</feature>
<dbReference type="OrthoDB" id="2669721at2759"/>
<protein>
    <submittedName>
        <fullName evidence="1">Uncharacterized protein</fullName>
    </submittedName>
</protein>
<sequence length="85" mass="9756">YAEVWYYFLARIRDTNKGFAMVSVYGRPKLTLRQESLDTIHACQYCGDANLLVVDVECIRSVVAMLPHRFPGRPDDENLSFAVDK</sequence>
<dbReference type="EMBL" id="JH711574">
    <property type="protein sequence ID" value="EIW85750.1"/>
    <property type="molecule type" value="Genomic_DNA"/>
</dbReference>